<keyword evidence="2" id="KW-1185">Reference proteome</keyword>
<evidence type="ECO:0000313" key="2">
    <source>
        <dbReference type="Proteomes" id="UP001162992"/>
    </source>
</evidence>
<gene>
    <name evidence="1" type="ORF">O6H91_08G100700</name>
</gene>
<protein>
    <submittedName>
        <fullName evidence="1">Uncharacterized protein</fullName>
    </submittedName>
</protein>
<evidence type="ECO:0000313" key="1">
    <source>
        <dbReference type="EMBL" id="KAJ7547718.1"/>
    </source>
</evidence>
<proteinExistence type="predicted"/>
<name>A0ACC2D0M5_DIPCM</name>
<dbReference type="Proteomes" id="UP001162992">
    <property type="component" value="Chromosome 8"/>
</dbReference>
<sequence length="1511" mass="168097">MAGKGKKNAPVSLECMKAGYKDAKSNGDAEEEARWANQIGHAYKDKGEYVHALKWFRIDYEISSRRKEAGHVSATDLMPTCQSMGEIYLRLQDYDEALVYQERHYRLAQEANDLVEQQRASTQLGRTYLELYENQDNFSALQTAKDFFKIAMDLARRLKANPPYRDSPSYVKELVDAYNNMGLLKMASDDLQQARNLFLQGLRICDEEELGGNDDARSRIHHNLGRLFSDQRDWIQAKEHTLKDISICQKIPHPQGEAKGFINLGEMHFKSQNYEDAMLCFSRALKIAETLEDEDSLANTAKDNMNVVREAKLTMAEFHAGEQKLKKLQRVVESSRGSPAERSRLLQEHKALQELIGQAEELQAWEKHLELAKRAKKVVHQLGDSEKLGDAFGTIGCSYENLKFFDKAKKWHLKSWDLCRRVKHLEGQSVAKINYGNALDNNGEWDCALQAYKEAYQIASSQGKTKMLAQQISALENMQYSYYVRLDHVQDGRDVQAKLKKLKELKDILEREPIAEDEHCSETEDEDEDNHFSQDASDHLQVHVPQTSLLGDAHISQSISNCNDQSNESDELCTSSDALYQKENILKSTCGRQHLSAGQCDGAAAGSFGLEVEKKSRKKGQGQEALPGGGIKEQQSNKKRHRVILSDDEDNEAIFLASQVDYLTSGQQADNQVMEHDGAIELDDSTSNVQAASSNFPESKLTGKKAQSSMRDGIRNIHEIMSSESEGEDWLSKTPNFLHKKRKENNNGQTKDEALPVNPGVSEEDCMHHNTLIHEQQFQAPVSYTAVLQENVTSSVSNKEVLPCGLPDMQPSPLEKVLATLPVSVGGQLIRVPCKGSNVDQLNSRTVDWLMEEVRSLYGKVMPAGPHPILEGMRFKGIMLNPMDLLSDLLAESNAENKVEAIIKGWIILPLVERYKVHCIKCRCVPNVKLIEKLERYQGSDDEVDASGCELDEGSIWPLMLALRDSETLSVINLSHNHLGSPTMNAIQELVSAHNLKDLGLKLDLHENKLGAGALTKICRCDVTLSRLEVLVLSKNRLGDAAARHVALILQQCSALVTLELEDCGLTTRTIQAIATALQSSSPLVKLAIGKNNPIAGSALQLLLQKLSTLCSFTDLDISNVELNEAGVFSVIMLLQLSSSFSVLSLKGNPFNDDTANLLSKALQETSCQLCNLDISYCAISSTAGQIFYEHMISIQCITHLNLAGNNLDAQHIKLLEVALSRPGCWLKMVDLSSCHLGKSGLLSIIQSLHGNSMLVELYLADNLESTNDGTFWTSRRAVSSGTPKEVVQAGKPDYSEINSNDATLPCASRVAMMQPPQADETFADSGHVHEQMESSHTLVRQTIFSQETSQKGIEEEKEDLRFAQNLKLADVADSEGEDDQHVTWPTNSHSDYTNGRPKSFEVERTSGAANRLDTTRQDDSHDNGSSISRSNKLPGDLFIQELGTAVRLAKSLQLLDLSKNGLNLDFVEYLFAAWSASNRGGSLKKHVSEQTVYFYNHSRAHILDKSCCSS</sequence>
<accession>A0ACC2D0M5</accession>
<comment type="caution">
    <text evidence="1">The sequence shown here is derived from an EMBL/GenBank/DDBJ whole genome shotgun (WGS) entry which is preliminary data.</text>
</comment>
<organism evidence="1 2">
    <name type="scientific">Diphasiastrum complanatum</name>
    <name type="common">Issler's clubmoss</name>
    <name type="synonym">Lycopodium complanatum</name>
    <dbReference type="NCBI Taxonomy" id="34168"/>
    <lineage>
        <taxon>Eukaryota</taxon>
        <taxon>Viridiplantae</taxon>
        <taxon>Streptophyta</taxon>
        <taxon>Embryophyta</taxon>
        <taxon>Tracheophyta</taxon>
        <taxon>Lycopodiopsida</taxon>
        <taxon>Lycopodiales</taxon>
        <taxon>Lycopodiaceae</taxon>
        <taxon>Lycopodioideae</taxon>
        <taxon>Diphasiastrum</taxon>
    </lineage>
</organism>
<dbReference type="EMBL" id="CM055099">
    <property type="protein sequence ID" value="KAJ7547718.1"/>
    <property type="molecule type" value="Genomic_DNA"/>
</dbReference>
<reference evidence="2" key="1">
    <citation type="journal article" date="2024" name="Proc. Natl. Acad. Sci. U.S.A.">
        <title>Extraordinary preservation of gene collinearity over three hundred million years revealed in homosporous lycophytes.</title>
        <authorList>
            <person name="Li C."/>
            <person name="Wickell D."/>
            <person name="Kuo L.Y."/>
            <person name="Chen X."/>
            <person name="Nie B."/>
            <person name="Liao X."/>
            <person name="Peng D."/>
            <person name="Ji J."/>
            <person name="Jenkins J."/>
            <person name="Williams M."/>
            <person name="Shu S."/>
            <person name="Plott C."/>
            <person name="Barry K."/>
            <person name="Rajasekar S."/>
            <person name="Grimwood J."/>
            <person name="Han X."/>
            <person name="Sun S."/>
            <person name="Hou Z."/>
            <person name="He W."/>
            <person name="Dai G."/>
            <person name="Sun C."/>
            <person name="Schmutz J."/>
            <person name="Leebens-Mack J.H."/>
            <person name="Li F.W."/>
            <person name="Wang L."/>
        </authorList>
    </citation>
    <scope>NUCLEOTIDE SEQUENCE [LARGE SCALE GENOMIC DNA]</scope>
    <source>
        <strain evidence="2">cv. PW_Plant_1</strain>
    </source>
</reference>